<name>H5TDP2_9ALTE</name>
<dbReference type="EMBL" id="BAET01000028">
    <property type="protein sequence ID" value="GAB56419.1"/>
    <property type="molecule type" value="Genomic_DNA"/>
</dbReference>
<gene>
    <name evidence="1" type="ORF">GPUN_2304</name>
</gene>
<dbReference type="AlphaFoldDB" id="H5TDP2"/>
<proteinExistence type="predicted"/>
<accession>H5TDP2</accession>
<protein>
    <submittedName>
        <fullName evidence="1">Uncharacterized protein</fullName>
    </submittedName>
</protein>
<evidence type="ECO:0000313" key="1">
    <source>
        <dbReference type="EMBL" id="GAB56419.1"/>
    </source>
</evidence>
<dbReference type="Proteomes" id="UP000053586">
    <property type="component" value="Unassembled WGS sequence"/>
</dbReference>
<organism evidence="1 2">
    <name type="scientific">Glaciecola punicea ACAM 611</name>
    <dbReference type="NCBI Taxonomy" id="1121923"/>
    <lineage>
        <taxon>Bacteria</taxon>
        <taxon>Pseudomonadati</taxon>
        <taxon>Pseudomonadota</taxon>
        <taxon>Gammaproteobacteria</taxon>
        <taxon>Alteromonadales</taxon>
        <taxon>Alteromonadaceae</taxon>
        <taxon>Glaciecola</taxon>
    </lineage>
</organism>
<sequence length="56" mass="6701">MYYPLTDRYDSLVLDIKVFKIQALKRLIIVQRLYGHANTQVNKHSDKTFSKRKCNE</sequence>
<reference evidence="1 2" key="1">
    <citation type="journal article" date="2012" name="J. Bacteriol.">
        <title>Genome sequence of proteorhodopsin-containing sea ice bacterium Glaciecola punicea ACAM 611T.</title>
        <authorList>
            <person name="Qin Q.-L."/>
            <person name="Xie B.-B."/>
            <person name="Shu Y.-L."/>
            <person name="Rong J.-C."/>
            <person name="Zhao D.-L."/>
            <person name="Zhang X.-Y."/>
            <person name="Chen X.-L."/>
            <person name="Zhou B.-C."/>
            <person name="Zhanga Y.-Z."/>
        </authorList>
    </citation>
    <scope>NUCLEOTIDE SEQUENCE [LARGE SCALE GENOMIC DNA]</scope>
    <source>
        <strain evidence="1 2">ACAM 611</strain>
    </source>
</reference>
<keyword evidence="2" id="KW-1185">Reference proteome</keyword>
<reference evidence="1 2" key="2">
    <citation type="journal article" date="2017" name="Antonie Van Leeuwenhoek">
        <title>Rhizobium rhizosphaerae sp. nov., a novel species isolated from rice rhizosphere.</title>
        <authorList>
            <person name="Zhao J.J."/>
            <person name="Zhang J."/>
            <person name="Zhang R.J."/>
            <person name="Zhang C.W."/>
            <person name="Yin H.Q."/>
            <person name="Zhang X.X."/>
        </authorList>
    </citation>
    <scope>NUCLEOTIDE SEQUENCE [LARGE SCALE GENOMIC DNA]</scope>
    <source>
        <strain evidence="1 2">ACAM 611</strain>
    </source>
</reference>
<evidence type="ECO:0000313" key="2">
    <source>
        <dbReference type="Proteomes" id="UP000053586"/>
    </source>
</evidence>
<comment type="caution">
    <text evidence="1">The sequence shown here is derived from an EMBL/GenBank/DDBJ whole genome shotgun (WGS) entry which is preliminary data.</text>
</comment>